<dbReference type="EMBL" id="JACFYJ010000103">
    <property type="protein sequence ID" value="MEI6002272.1"/>
    <property type="molecule type" value="Genomic_DNA"/>
</dbReference>
<keyword evidence="2" id="KW-1185">Reference proteome</keyword>
<dbReference type="Proteomes" id="UP001386437">
    <property type="component" value="Unassembled WGS sequence"/>
</dbReference>
<comment type="caution">
    <text evidence="1">The sequence shown here is derived from an EMBL/GenBank/DDBJ whole genome shotgun (WGS) entry which is preliminary data.</text>
</comment>
<proteinExistence type="predicted"/>
<accession>A0ABU8J3C7</accession>
<gene>
    <name evidence="1" type="ORF">H3V53_35660</name>
</gene>
<dbReference type="RefSeq" id="WP_336601911.1">
    <property type="nucleotide sequence ID" value="NZ_JACFYJ010000103.1"/>
</dbReference>
<organism evidence="1 2">
    <name type="scientific">Paraburkholderia bengalensis</name>
    <dbReference type="NCBI Taxonomy" id="2747562"/>
    <lineage>
        <taxon>Bacteria</taxon>
        <taxon>Pseudomonadati</taxon>
        <taxon>Pseudomonadota</taxon>
        <taxon>Betaproteobacteria</taxon>
        <taxon>Burkholderiales</taxon>
        <taxon>Burkholderiaceae</taxon>
        <taxon>Paraburkholderia</taxon>
    </lineage>
</organism>
<reference evidence="1 2" key="1">
    <citation type="journal article" date="2022" name="Arch. Microbiol.">
        <title>Paraburkholderia bengalensis sp. nov. isolated from roots of Oryza sativa, IR64.</title>
        <authorList>
            <person name="Nag P."/>
            <person name="Mondal N."/>
            <person name="Sarkar J."/>
            <person name="Das S."/>
        </authorList>
    </citation>
    <scope>NUCLEOTIDE SEQUENCE [LARGE SCALE GENOMIC DNA]</scope>
    <source>
        <strain evidence="1 2">IR64_4_BI</strain>
    </source>
</reference>
<sequence>MILLLVRLVVEFLVERQFNIIKIAGESAITRSADRCAGNEGEKKSRVEARPDVICEPRSWAAGTH</sequence>
<evidence type="ECO:0000313" key="1">
    <source>
        <dbReference type="EMBL" id="MEI6002272.1"/>
    </source>
</evidence>
<name>A0ABU8J3C7_9BURK</name>
<evidence type="ECO:0000313" key="2">
    <source>
        <dbReference type="Proteomes" id="UP001386437"/>
    </source>
</evidence>
<protein>
    <submittedName>
        <fullName evidence="1">Uncharacterized protein</fullName>
    </submittedName>
</protein>